<comment type="caution">
    <text evidence="8">The sequence shown here is derived from an EMBL/GenBank/DDBJ whole genome shotgun (WGS) entry which is preliminary data.</text>
</comment>
<evidence type="ECO:0000256" key="2">
    <source>
        <dbReference type="ARBA" id="ARBA00022705"/>
    </source>
</evidence>
<evidence type="ECO:0000256" key="5">
    <source>
        <dbReference type="ARBA" id="ARBA00022880"/>
    </source>
</evidence>
<keyword evidence="5 6" id="KW-0236">DNA replication inhibitor</keyword>
<feature type="binding site" evidence="6">
    <location>
        <position position="95"/>
    </location>
    <ligand>
        <name>Zn(2+)</name>
        <dbReference type="ChEBI" id="CHEBI:29105"/>
    </ligand>
</feature>
<dbReference type="PIRSF" id="PIRSF021439">
    <property type="entry name" value="DUF972"/>
    <property type="match status" value="1"/>
</dbReference>
<evidence type="ECO:0000256" key="7">
    <source>
        <dbReference type="SAM" id="Coils"/>
    </source>
</evidence>
<evidence type="ECO:0000313" key="9">
    <source>
        <dbReference type="Proteomes" id="UP000178622"/>
    </source>
</evidence>
<comment type="subcellular location">
    <subcellularLocation>
        <location evidence="6">Cytoplasm</location>
        <location evidence="6">Nucleoid</location>
    </subcellularLocation>
    <text evidence="6">Localizes in tight foci, which correspond to the replisome at mid-cell throughout the cell cycle.</text>
</comment>
<dbReference type="GO" id="GO:0043590">
    <property type="term" value="C:bacterial nucleoid"/>
    <property type="evidence" value="ECO:0007669"/>
    <property type="project" value="UniProtKB-UniRule"/>
</dbReference>
<comment type="similarity">
    <text evidence="6">Belongs to the YabA family.</text>
</comment>
<reference evidence="9" key="1">
    <citation type="submission" date="2016-09" db="EMBL/GenBank/DDBJ databases">
        <title>Draft genome sequence of a novel species of the family Streptococcaceae isolated from flowers.</title>
        <authorList>
            <person name="Chuah L.-O."/>
            <person name="Yap K.-P."/>
            <person name="Thong K.L."/>
            <person name="Liong M.T."/>
            <person name="Ahmad R."/>
            <person name="Rusul G."/>
        </authorList>
    </citation>
    <scope>NUCLEOTIDE SEQUENCE [LARGE SCALE GENOMIC DNA]</scope>
    <source>
        <strain evidence="9">DF1</strain>
    </source>
</reference>
<comment type="function">
    <text evidence="6">Involved in control of chromosome replication initiation. Inhibits the cooperative binding of DnaA to the oriC region, thus negatively regulating initiation of chromosome replication. Inhibits the ability of DnaA-ATP to form a helix on DNA; does not disassemble preformed DnaA-DNA helices. Decreases the residence time of DnaA on the chromosome at its binding sites (oriC, replication forks and promoter-binding sites). Tethers DnaA to the replication machinery via the DNA polymerase beta sliding clamp subunit (dnaN). Associates with oriC and other DnaA targets on the chromosome in a DnaA-dependent manner.</text>
</comment>
<keyword evidence="9" id="KW-1185">Reference proteome</keyword>
<keyword evidence="2 6" id="KW-0235">DNA replication</keyword>
<dbReference type="EMBL" id="MKIR01000020">
    <property type="protein sequence ID" value="OFI49246.1"/>
    <property type="molecule type" value="Genomic_DNA"/>
</dbReference>
<dbReference type="GO" id="GO:0006260">
    <property type="term" value="P:DNA replication"/>
    <property type="evidence" value="ECO:0007669"/>
    <property type="project" value="UniProtKB-KW"/>
</dbReference>
<protein>
    <recommendedName>
        <fullName evidence="6">Replication initiation control protein YabA</fullName>
    </recommendedName>
</protein>
<comment type="subunit">
    <text evidence="6">Homotetramer. Interacts with both DnaA and DnaN, acting as a bridge between these two proteins.</text>
</comment>
<keyword evidence="3 6" id="KW-0479">Metal-binding</keyword>
<proteinExistence type="inferred from homology"/>
<dbReference type="STRING" id="1859473.BG261_04025"/>
<dbReference type="RefSeq" id="WP_070787359.1">
    <property type="nucleotide sequence ID" value="NZ_MKIR01000020.1"/>
</dbReference>
<comment type="cofactor">
    <cofactor evidence="6">
        <name>Zn(2+)</name>
        <dbReference type="ChEBI" id="CHEBI:29105"/>
    </cofactor>
    <text evidence="6">Binds 1 zinc ion per subunit.</text>
</comment>
<dbReference type="Pfam" id="PF06156">
    <property type="entry name" value="YabA"/>
    <property type="match status" value="1"/>
</dbReference>
<organism evidence="8 9">
    <name type="scientific">Floricoccus tropicus</name>
    <dbReference type="NCBI Taxonomy" id="1859473"/>
    <lineage>
        <taxon>Bacteria</taxon>
        <taxon>Bacillati</taxon>
        <taxon>Bacillota</taxon>
        <taxon>Bacilli</taxon>
        <taxon>Lactobacillales</taxon>
        <taxon>Streptococcaceae</taxon>
        <taxon>Floricoccus</taxon>
    </lineage>
</organism>
<accession>A0A1E8GMK8</accession>
<gene>
    <name evidence="6" type="primary">yabA</name>
    <name evidence="8" type="ORF">BG261_04025</name>
</gene>
<sequence length="104" mass="12177">MDKGDLFDKFDDLERVLSVTLADVNAIKKELQETIQENAILKVENSRLRDRLEELDNKEKTPISKSQLNLEKIYDEGFHICTMFYGQRRGPDESCAFCTELIYR</sequence>
<feature type="coiled-coil region" evidence="7">
    <location>
        <begin position="24"/>
        <end position="58"/>
    </location>
</feature>
<dbReference type="GO" id="GO:0008156">
    <property type="term" value="P:negative regulation of DNA replication"/>
    <property type="evidence" value="ECO:0007669"/>
    <property type="project" value="UniProtKB-UniRule"/>
</dbReference>
<keyword evidence="4 6" id="KW-0862">Zinc</keyword>
<evidence type="ECO:0000256" key="1">
    <source>
        <dbReference type="ARBA" id="ARBA00022490"/>
    </source>
</evidence>
<evidence type="ECO:0000256" key="4">
    <source>
        <dbReference type="ARBA" id="ARBA00022833"/>
    </source>
</evidence>
<dbReference type="Proteomes" id="UP000178622">
    <property type="component" value="Unassembled WGS sequence"/>
</dbReference>
<name>A0A1E8GMK8_9LACT</name>
<keyword evidence="1 6" id="KW-0963">Cytoplasm</keyword>
<feature type="binding site" evidence="6">
    <location>
        <position position="98"/>
    </location>
    <ligand>
        <name>Zn(2+)</name>
        <dbReference type="ChEBI" id="CHEBI:29105"/>
    </ligand>
</feature>
<dbReference type="GO" id="GO:0008270">
    <property type="term" value="F:zinc ion binding"/>
    <property type="evidence" value="ECO:0007669"/>
    <property type="project" value="UniProtKB-UniRule"/>
</dbReference>
<dbReference type="NCBIfam" id="NF009640">
    <property type="entry name" value="PRK13169.1-1"/>
    <property type="match status" value="1"/>
</dbReference>
<feature type="binding site" evidence="6">
    <location>
        <position position="79"/>
    </location>
    <ligand>
        <name>Zn(2+)</name>
        <dbReference type="ChEBI" id="CHEBI:29105"/>
    </ligand>
</feature>
<dbReference type="HAMAP" id="MF_01159">
    <property type="entry name" value="YabA"/>
    <property type="match status" value="1"/>
</dbReference>
<keyword evidence="7" id="KW-0175">Coiled coil</keyword>
<evidence type="ECO:0000313" key="8">
    <source>
        <dbReference type="EMBL" id="OFI49246.1"/>
    </source>
</evidence>
<feature type="binding site" evidence="6">
    <location>
        <position position="81"/>
    </location>
    <ligand>
        <name>Zn(2+)</name>
        <dbReference type="ChEBI" id="CHEBI:29105"/>
    </ligand>
</feature>
<dbReference type="OrthoDB" id="2112130at2"/>
<evidence type="ECO:0000256" key="6">
    <source>
        <dbReference type="HAMAP-Rule" id="MF_01159"/>
    </source>
</evidence>
<dbReference type="AlphaFoldDB" id="A0A1E8GMK8"/>
<evidence type="ECO:0000256" key="3">
    <source>
        <dbReference type="ARBA" id="ARBA00022723"/>
    </source>
</evidence>
<dbReference type="InterPro" id="IPR010377">
    <property type="entry name" value="YabA"/>
</dbReference>